<organism evidence="2 3">
    <name type="scientific">Folsomia candida</name>
    <name type="common">Springtail</name>
    <dbReference type="NCBI Taxonomy" id="158441"/>
    <lineage>
        <taxon>Eukaryota</taxon>
        <taxon>Metazoa</taxon>
        <taxon>Ecdysozoa</taxon>
        <taxon>Arthropoda</taxon>
        <taxon>Hexapoda</taxon>
        <taxon>Collembola</taxon>
        <taxon>Entomobryomorpha</taxon>
        <taxon>Isotomoidea</taxon>
        <taxon>Isotomidae</taxon>
        <taxon>Proisotominae</taxon>
        <taxon>Folsomia</taxon>
    </lineage>
</organism>
<dbReference type="PANTHER" id="PTHR37445">
    <property type="entry name" value="PROTEIN CBG24663"/>
    <property type="match status" value="1"/>
</dbReference>
<sequence length="314" mass="36052">MFNQLLSKLNQKTELNKEINKSESSTDNSGEFSDCRLDLTSPIAVLRPENNAFPTTPTARQKRVRNSVSPPETTAKSDLKRQRNQRESHDLSELNQSAVKSTMGDNIEAIINKAIQATENRMTVLIKNEMQPIHEFISSLKVLNSDVKVVKTEIQIIKENERRKNIVVYGIKENPNENYFERDKIIENLATTLKIPTLDYDDSFRLGKFSPDNPRPLLIKLLRQRDKQTVMRNWGNLKGTPITIRDDLTPLEKKANFELRKKKSDILLSYPRANVKIKNGKLFVRDGDKQLTFQYDESSNEVNELVKPGPPMQS</sequence>
<evidence type="ECO:0000313" key="2">
    <source>
        <dbReference type="EMBL" id="OXA37877.1"/>
    </source>
</evidence>
<reference evidence="2 3" key="1">
    <citation type="submission" date="2015-12" db="EMBL/GenBank/DDBJ databases">
        <title>The genome of Folsomia candida.</title>
        <authorList>
            <person name="Faddeeva A."/>
            <person name="Derks M.F."/>
            <person name="Anvar Y."/>
            <person name="Smit S."/>
            <person name="Van Straalen N."/>
            <person name="Roelofs D."/>
        </authorList>
    </citation>
    <scope>NUCLEOTIDE SEQUENCE [LARGE SCALE GENOMIC DNA]</scope>
    <source>
        <strain evidence="2 3">VU population</strain>
        <tissue evidence="2">Whole body</tissue>
    </source>
</reference>
<gene>
    <name evidence="2" type="ORF">Fcan01_27324</name>
</gene>
<comment type="caution">
    <text evidence="2">The sequence shown here is derived from an EMBL/GenBank/DDBJ whole genome shotgun (WGS) entry which is preliminary data.</text>
</comment>
<name>A0A226CZH0_FOLCA</name>
<dbReference type="EMBL" id="LNIX01000051">
    <property type="protein sequence ID" value="OXA37877.1"/>
    <property type="molecule type" value="Genomic_DNA"/>
</dbReference>
<proteinExistence type="predicted"/>
<dbReference type="AlphaFoldDB" id="A0A226CZH0"/>
<evidence type="ECO:0000313" key="3">
    <source>
        <dbReference type="Proteomes" id="UP000198287"/>
    </source>
</evidence>
<accession>A0A226CZH0</accession>
<dbReference type="Gene3D" id="3.30.70.1820">
    <property type="entry name" value="L1 transposable element, RRM domain"/>
    <property type="match status" value="1"/>
</dbReference>
<feature type="region of interest" description="Disordered" evidence="1">
    <location>
        <begin position="49"/>
        <end position="96"/>
    </location>
</feature>
<dbReference type="OMA" id="QRESHDL"/>
<protein>
    <submittedName>
        <fullName evidence="2">Uncharacterized protein</fullName>
    </submittedName>
</protein>
<dbReference type="Proteomes" id="UP000198287">
    <property type="component" value="Unassembled WGS sequence"/>
</dbReference>
<keyword evidence="3" id="KW-1185">Reference proteome</keyword>
<dbReference type="PANTHER" id="PTHR37445:SF3">
    <property type="entry name" value="ZINC FINGER PHD-TYPE DOMAIN-CONTAINING PROTEIN"/>
    <property type="match status" value="1"/>
</dbReference>
<evidence type="ECO:0000256" key="1">
    <source>
        <dbReference type="SAM" id="MobiDB-lite"/>
    </source>
</evidence>
<feature type="compositionally biased region" description="Basic and acidic residues" evidence="1">
    <location>
        <begin position="75"/>
        <end position="92"/>
    </location>
</feature>